<feature type="compositionally biased region" description="Low complexity" evidence="1">
    <location>
        <begin position="85"/>
        <end position="102"/>
    </location>
</feature>
<gene>
    <name evidence="2" type="ORF">SEMRO_1209_G252640.1</name>
</gene>
<sequence length="255" mass="28300">MADNDTEEESFFSFTAFDGLEIVVDNARSHAPLITSDASSQGSSSEDEEMMAHHHQPLSPARGLTRWGSQEDLISNIVPKPPSRPSTDSPIPTTCTTNTDNQTSDEENSSCLREPPSNRDTRIHRIRSRWNSHISADENTKAATSKISPTLPRRLKDMEDIMMPPLPDMTMTKPPSRPKEENDDDSDDLIMSQSEGTLWKGIMRQQQQRQHASAAVAQRHQDHLLLPVLSSDDSCDDAGKSSDHSPQVAMPDADE</sequence>
<evidence type="ECO:0000313" key="2">
    <source>
        <dbReference type="EMBL" id="CAB9521573.1"/>
    </source>
</evidence>
<keyword evidence="3" id="KW-1185">Reference proteome</keyword>
<dbReference type="AlphaFoldDB" id="A0A9N8HNG3"/>
<protein>
    <submittedName>
        <fullName evidence="2">Uncharacterized protein</fullName>
    </submittedName>
</protein>
<dbReference type="EMBL" id="CAICTM010001207">
    <property type="protein sequence ID" value="CAB9521573.1"/>
    <property type="molecule type" value="Genomic_DNA"/>
</dbReference>
<accession>A0A9N8HNG3</accession>
<comment type="caution">
    <text evidence="2">The sequence shown here is derived from an EMBL/GenBank/DDBJ whole genome shotgun (WGS) entry which is preliminary data.</text>
</comment>
<proteinExistence type="predicted"/>
<evidence type="ECO:0000256" key="1">
    <source>
        <dbReference type="SAM" id="MobiDB-lite"/>
    </source>
</evidence>
<reference evidence="2" key="1">
    <citation type="submission" date="2020-06" db="EMBL/GenBank/DDBJ databases">
        <authorList>
            <consortium name="Plant Systems Biology data submission"/>
        </authorList>
    </citation>
    <scope>NUCLEOTIDE SEQUENCE</scope>
    <source>
        <strain evidence="2">D6</strain>
    </source>
</reference>
<feature type="compositionally biased region" description="Low complexity" evidence="1">
    <location>
        <begin position="204"/>
        <end position="218"/>
    </location>
</feature>
<feature type="region of interest" description="Disordered" evidence="1">
    <location>
        <begin position="33"/>
        <end position="255"/>
    </location>
</feature>
<name>A0A9N8HNG3_9STRA</name>
<organism evidence="2 3">
    <name type="scientific">Seminavis robusta</name>
    <dbReference type="NCBI Taxonomy" id="568900"/>
    <lineage>
        <taxon>Eukaryota</taxon>
        <taxon>Sar</taxon>
        <taxon>Stramenopiles</taxon>
        <taxon>Ochrophyta</taxon>
        <taxon>Bacillariophyta</taxon>
        <taxon>Bacillariophyceae</taxon>
        <taxon>Bacillariophycidae</taxon>
        <taxon>Naviculales</taxon>
        <taxon>Naviculaceae</taxon>
        <taxon>Seminavis</taxon>
    </lineage>
</organism>
<dbReference type="Proteomes" id="UP001153069">
    <property type="component" value="Unassembled WGS sequence"/>
</dbReference>
<evidence type="ECO:0000313" key="3">
    <source>
        <dbReference type="Proteomes" id="UP001153069"/>
    </source>
</evidence>